<name>X1QXL0_9ZZZZ</name>
<proteinExistence type="predicted"/>
<protein>
    <recommendedName>
        <fullName evidence="2">Hydrogenase expression/formation protein HypE</fullName>
    </recommendedName>
</protein>
<dbReference type="Gene3D" id="3.30.1330.10">
    <property type="entry name" value="PurM-like, N-terminal domain"/>
    <property type="match status" value="1"/>
</dbReference>
<reference evidence="1" key="1">
    <citation type="journal article" date="2014" name="Front. Microbiol.">
        <title>High frequency of phylogenetically diverse reductive dehalogenase-homologous genes in deep subseafloor sedimentary metagenomes.</title>
        <authorList>
            <person name="Kawai M."/>
            <person name="Futagami T."/>
            <person name="Toyoda A."/>
            <person name="Takaki Y."/>
            <person name="Nishi S."/>
            <person name="Hori S."/>
            <person name="Arai W."/>
            <person name="Tsubouchi T."/>
            <person name="Morono Y."/>
            <person name="Uchiyama I."/>
            <person name="Ito T."/>
            <person name="Fujiyama A."/>
            <person name="Inagaki F."/>
            <person name="Takami H."/>
        </authorList>
    </citation>
    <scope>NUCLEOTIDE SEQUENCE</scope>
    <source>
        <strain evidence="1">Expedition CK06-06</strain>
    </source>
</reference>
<evidence type="ECO:0008006" key="2">
    <source>
        <dbReference type="Google" id="ProtNLM"/>
    </source>
</evidence>
<evidence type="ECO:0000313" key="1">
    <source>
        <dbReference type="EMBL" id="GAI59536.1"/>
    </source>
</evidence>
<dbReference type="AlphaFoldDB" id="X1QXL0"/>
<gene>
    <name evidence="1" type="ORF">S12H4_09784</name>
</gene>
<dbReference type="EMBL" id="BARW01004038">
    <property type="protein sequence ID" value="GAI59536.1"/>
    <property type="molecule type" value="Genomic_DNA"/>
</dbReference>
<dbReference type="InterPro" id="IPR036921">
    <property type="entry name" value="PurM-like_N_sf"/>
</dbReference>
<sequence>MKEKTIMKEKKILLSHGSGGKLSFNLIKKLFLFNFNNPYLKKLDDGA</sequence>
<feature type="non-terminal residue" evidence="1">
    <location>
        <position position="47"/>
    </location>
</feature>
<accession>X1QXL0</accession>
<comment type="caution">
    <text evidence="1">The sequence shown here is derived from an EMBL/GenBank/DDBJ whole genome shotgun (WGS) entry which is preliminary data.</text>
</comment>
<organism evidence="1">
    <name type="scientific">marine sediment metagenome</name>
    <dbReference type="NCBI Taxonomy" id="412755"/>
    <lineage>
        <taxon>unclassified sequences</taxon>
        <taxon>metagenomes</taxon>
        <taxon>ecological metagenomes</taxon>
    </lineage>
</organism>